<keyword evidence="2" id="KW-1185">Reference proteome</keyword>
<organism evidence="1 2">
    <name type="scientific">Aeromonas phage AhSzq-1</name>
    <dbReference type="NCBI Taxonomy" id="2138298"/>
    <lineage>
        <taxon>Viruses</taxon>
        <taxon>Duplodnaviria</taxon>
        <taxon>Heunggongvirae</taxon>
        <taxon>Uroviricota</taxon>
        <taxon>Caudoviricetes</taxon>
        <taxon>Demerecviridae</taxon>
        <taxon>Shenzhenvirus</taxon>
        <taxon>Shenzhenvirus AhSzq1</taxon>
    </lineage>
</organism>
<dbReference type="EMBL" id="MG676224">
    <property type="protein sequence ID" value="AVR75994.1"/>
    <property type="molecule type" value="Genomic_DNA"/>
</dbReference>
<dbReference type="Proteomes" id="UP000244741">
    <property type="component" value="Segment"/>
</dbReference>
<name>A0A2R4ALR7_9CAUD</name>
<protein>
    <submittedName>
        <fullName evidence="1">Uncharacterized protein</fullName>
    </submittedName>
</protein>
<gene>
    <name evidence="1" type="ORF">AhSzq1_101</name>
</gene>
<proteinExistence type="predicted"/>
<accession>A0A2R4ALR7</accession>
<evidence type="ECO:0000313" key="1">
    <source>
        <dbReference type="EMBL" id="AVR75994.1"/>
    </source>
</evidence>
<sequence length="49" mass="5383">MRKVQKRGKILRKATYAVIYGASPKTVAKTTGLGLRRSKVLAKCFATSK</sequence>
<evidence type="ECO:0000313" key="2">
    <source>
        <dbReference type="Proteomes" id="UP000244741"/>
    </source>
</evidence>
<reference evidence="1 2" key="1">
    <citation type="submission" date="2017-12" db="EMBL/GenBank/DDBJ databases">
        <title>Genomic characterization of T5-related Aeromonas hydrophila phages AhSzq-1 and AhSzw-1 and proposal to be two new species.</title>
        <authorList>
            <person name="Chen L."/>
            <person name="Yuan S."/>
            <person name="Ma Y."/>
        </authorList>
    </citation>
    <scope>NUCLEOTIDE SEQUENCE [LARGE SCALE GENOMIC DNA]</scope>
    <source>
        <strain evidence="1">Seawater</strain>
    </source>
</reference>